<accession>A0A1B9GU47</accession>
<dbReference type="GO" id="GO:0016787">
    <property type="term" value="F:hydrolase activity"/>
    <property type="evidence" value="ECO:0007669"/>
    <property type="project" value="UniProtKB-KW"/>
</dbReference>
<dbReference type="InterPro" id="IPR036514">
    <property type="entry name" value="SGNH_hydro_sf"/>
</dbReference>
<dbReference type="PANTHER" id="PTHR14209">
    <property type="entry name" value="ISOAMYL ACETATE-HYDROLYZING ESTERASE 1"/>
    <property type="match status" value="1"/>
</dbReference>
<name>A0A1B9GU47_9TREE</name>
<protein>
    <submittedName>
        <fullName evidence="2">GDSL Lipase/Acylhydrolase</fullName>
    </submittedName>
</protein>
<gene>
    <name evidence="2" type="ORF">I316_03567</name>
</gene>
<dbReference type="Gene3D" id="3.40.50.1110">
    <property type="entry name" value="SGNH hydrolase"/>
    <property type="match status" value="1"/>
</dbReference>
<evidence type="ECO:0000313" key="3">
    <source>
        <dbReference type="Proteomes" id="UP000092666"/>
    </source>
</evidence>
<dbReference type="OrthoDB" id="671439at2759"/>
<keyword evidence="3" id="KW-1185">Reference proteome</keyword>
<sequence length="272" mass="30247">MASASYTDAIMLFGDSLTQAFSDGSLAQRMAEYYSRRYDIVNRGFGGYNSDWAIPVFEQVFATKEAREKGLAQNVKLITIWLGANDAVLPGSPQCVPLDRYKANIAQLVDLVQSPSSPHHSPDTKVILINAPPIIEEAWIEARIEKWESFGEEGPKPDQNRDFGITKQYAEACLEVAKDKGVEAVDLWTAIVTAAGGESPKELAPYFYDGLHLTSEGYAVLFNALSSLIVSKYPELNPEKMNMRMPHWADVDLEKPRIAFDSVQRKRLAGEL</sequence>
<evidence type="ECO:0000259" key="1">
    <source>
        <dbReference type="Pfam" id="PF13472"/>
    </source>
</evidence>
<dbReference type="InterPro" id="IPR013830">
    <property type="entry name" value="SGNH_hydro"/>
</dbReference>
<reference evidence="2 3" key="1">
    <citation type="submission" date="2013-07" db="EMBL/GenBank/DDBJ databases">
        <title>The Genome Sequence of Cryptococcus heveanensis BCC8398.</title>
        <authorList>
            <consortium name="The Broad Institute Genome Sequencing Platform"/>
            <person name="Cuomo C."/>
            <person name="Litvintseva A."/>
            <person name="Chen Y."/>
            <person name="Heitman J."/>
            <person name="Sun S."/>
            <person name="Springer D."/>
            <person name="Dromer F."/>
            <person name="Young S.K."/>
            <person name="Zeng Q."/>
            <person name="Gargeya S."/>
            <person name="Fitzgerald M."/>
            <person name="Abouelleil A."/>
            <person name="Alvarado L."/>
            <person name="Berlin A.M."/>
            <person name="Chapman S.B."/>
            <person name="Dewar J."/>
            <person name="Goldberg J."/>
            <person name="Griggs A."/>
            <person name="Gujja S."/>
            <person name="Hansen M."/>
            <person name="Howarth C."/>
            <person name="Imamovic A."/>
            <person name="Larimer J."/>
            <person name="McCowan C."/>
            <person name="Murphy C."/>
            <person name="Pearson M."/>
            <person name="Priest M."/>
            <person name="Roberts A."/>
            <person name="Saif S."/>
            <person name="Shea T."/>
            <person name="Sykes S."/>
            <person name="Wortman J."/>
            <person name="Nusbaum C."/>
            <person name="Birren B."/>
        </authorList>
    </citation>
    <scope>NUCLEOTIDE SEQUENCE [LARGE SCALE GENOMIC DNA]</scope>
    <source>
        <strain evidence="2 3">BCC8398</strain>
    </source>
</reference>
<keyword evidence="2" id="KW-0378">Hydrolase</keyword>
<evidence type="ECO:0000313" key="2">
    <source>
        <dbReference type="EMBL" id="OCF34526.1"/>
    </source>
</evidence>
<dbReference type="STRING" id="1296120.A0A1B9GU47"/>
<dbReference type="Pfam" id="PF13472">
    <property type="entry name" value="Lipase_GDSL_2"/>
    <property type="match status" value="1"/>
</dbReference>
<dbReference type="EMBL" id="KV700124">
    <property type="protein sequence ID" value="OCF34526.1"/>
    <property type="molecule type" value="Genomic_DNA"/>
</dbReference>
<feature type="domain" description="SGNH hydrolase-type esterase" evidence="1">
    <location>
        <begin position="12"/>
        <end position="220"/>
    </location>
</feature>
<organism evidence="2 3">
    <name type="scientific">Kwoniella heveanensis BCC8398</name>
    <dbReference type="NCBI Taxonomy" id="1296120"/>
    <lineage>
        <taxon>Eukaryota</taxon>
        <taxon>Fungi</taxon>
        <taxon>Dikarya</taxon>
        <taxon>Basidiomycota</taxon>
        <taxon>Agaricomycotina</taxon>
        <taxon>Tremellomycetes</taxon>
        <taxon>Tremellales</taxon>
        <taxon>Cryptococcaceae</taxon>
        <taxon>Kwoniella</taxon>
    </lineage>
</organism>
<dbReference type="SUPFAM" id="SSF52266">
    <property type="entry name" value="SGNH hydrolase"/>
    <property type="match status" value="1"/>
</dbReference>
<proteinExistence type="predicted"/>
<dbReference type="PANTHER" id="PTHR14209:SF19">
    <property type="entry name" value="ISOAMYL ACETATE-HYDROLYZING ESTERASE 1 HOMOLOG"/>
    <property type="match status" value="1"/>
</dbReference>
<dbReference type="AlphaFoldDB" id="A0A1B9GU47"/>
<dbReference type="InterPro" id="IPR045136">
    <property type="entry name" value="Iah1-like"/>
</dbReference>
<dbReference type="Proteomes" id="UP000092666">
    <property type="component" value="Unassembled WGS sequence"/>
</dbReference>
<dbReference type="CDD" id="cd01838">
    <property type="entry name" value="Isoamyl_acetate_hydrolase_like"/>
    <property type="match status" value="1"/>
</dbReference>
<reference evidence="3" key="2">
    <citation type="submission" date="2013-12" db="EMBL/GenBank/DDBJ databases">
        <title>Evolution of pathogenesis and genome organization in the Tremellales.</title>
        <authorList>
            <person name="Cuomo C."/>
            <person name="Litvintseva A."/>
            <person name="Heitman J."/>
            <person name="Chen Y."/>
            <person name="Sun S."/>
            <person name="Springer D."/>
            <person name="Dromer F."/>
            <person name="Young S."/>
            <person name="Zeng Q."/>
            <person name="Chapman S."/>
            <person name="Gujja S."/>
            <person name="Saif S."/>
            <person name="Birren B."/>
        </authorList>
    </citation>
    <scope>NUCLEOTIDE SEQUENCE [LARGE SCALE GENOMIC DNA]</scope>
    <source>
        <strain evidence="3">BCC8398</strain>
    </source>
</reference>